<dbReference type="KEGG" id="mpp:MICPUCDRAFT_68377"/>
<dbReference type="EMBL" id="GG663739">
    <property type="protein sequence ID" value="EEH57454.1"/>
    <property type="molecule type" value="Genomic_DNA"/>
</dbReference>
<gene>
    <name evidence="2" type="ORF">MICPUCDRAFT_68377</name>
</gene>
<sequence>MVTKNETEATAGAHHDRMTAFKSKLLSSHPEKAVFGAIDVGTECYWWDYGLLSLYQKNNMLALDDTEEAASLRAYLRIPEDRAQSSELGNDVQVTNGSVVLASVVKEGEIDHTIASRVVTGKCDAHGASRTLVPVRPRSRGERRSLRTFPGVSLRPPPAFNPRPRRLSTPLLTPLNSTPTFARMERPSGCLLINVTARSIKARNCVIYNVVDDSEDGLVLPDGAVLTNVFTDGGKVFKSFEGVYKMNQSTDVKEAYKLGAEAHADLAKELKF</sequence>
<dbReference type="RefSeq" id="XP_003058999.1">
    <property type="nucleotide sequence ID" value="XM_003058953.1"/>
</dbReference>
<dbReference type="AlphaFoldDB" id="C1MS75"/>
<protein>
    <submittedName>
        <fullName evidence="2">Predicted protein</fullName>
    </submittedName>
</protein>
<dbReference type="Proteomes" id="UP000001876">
    <property type="component" value="Unassembled WGS sequence"/>
</dbReference>
<evidence type="ECO:0000313" key="2">
    <source>
        <dbReference type="EMBL" id="EEH57454.1"/>
    </source>
</evidence>
<accession>C1MS75</accession>
<evidence type="ECO:0000313" key="3">
    <source>
        <dbReference type="Proteomes" id="UP000001876"/>
    </source>
</evidence>
<dbReference type="GeneID" id="9684438"/>
<proteinExistence type="predicted"/>
<reference evidence="2 3" key="1">
    <citation type="journal article" date="2009" name="Science">
        <title>Green evolution and dynamic adaptations revealed by genomes of the marine picoeukaryotes Micromonas.</title>
        <authorList>
            <person name="Worden A.Z."/>
            <person name="Lee J.H."/>
            <person name="Mock T."/>
            <person name="Rouze P."/>
            <person name="Simmons M.P."/>
            <person name="Aerts A.L."/>
            <person name="Allen A.E."/>
            <person name="Cuvelier M.L."/>
            <person name="Derelle E."/>
            <person name="Everett M.V."/>
            <person name="Foulon E."/>
            <person name="Grimwood J."/>
            <person name="Gundlach H."/>
            <person name="Henrissat B."/>
            <person name="Napoli C."/>
            <person name="McDonald S.M."/>
            <person name="Parker M.S."/>
            <person name="Rombauts S."/>
            <person name="Salamov A."/>
            <person name="Von Dassow P."/>
            <person name="Badger J.H."/>
            <person name="Coutinho P.M."/>
            <person name="Demir E."/>
            <person name="Dubchak I."/>
            <person name="Gentemann C."/>
            <person name="Eikrem W."/>
            <person name="Gready J.E."/>
            <person name="John U."/>
            <person name="Lanier W."/>
            <person name="Lindquist E.A."/>
            <person name="Lucas S."/>
            <person name="Mayer K.F."/>
            <person name="Moreau H."/>
            <person name="Not F."/>
            <person name="Otillar R."/>
            <person name="Panaud O."/>
            <person name="Pangilinan J."/>
            <person name="Paulsen I."/>
            <person name="Piegu B."/>
            <person name="Poliakov A."/>
            <person name="Robbens S."/>
            <person name="Schmutz J."/>
            <person name="Toulza E."/>
            <person name="Wyss T."/>
            <person name="Zelensky A."/>
            <person name="Zhou K."/>
            <person name="Armbrust E.V."/>
            <person name="Bhattacharya D."/>
            <person name="Goodenough U.W."/>
            <person name="Van de Peer Y."/>
            <person name="Grigoriev I.V."/>
        </authorList>
    </citation>
    <scope>NUCLEOTIDE SEQUENCE [LARGE SCALE GENOMIC DNA]</scope>
    <source>
        <strain evidence="2 3">CCMP1545</strain>
    </source>
</reference>
<evidence type="ECO:0000256" key="1">
    <source>
        <dbReference type="SAM" id="MobiDB-lite"/>
    </source>
</evidence>
<name>C1MS75_MICPC</name>
<feature type="region of interest" description="Disordered" evidence="1">
    <location>
        <begin position="137"/>
        <end position="173"/>
    </location>
</feature>
<organism evidence="3">
    <name type="scientific">Micromonas pusilla (strain CCMP1545)</name>
    <name type="common">Picoplanktonic green alga</name>
    <dbReference type="NCBI Taxonomy" id="564608"/>
    <lineage>
        <taxon>Eukaryota</taxon>
        <taxon>Viridiplantae</taxon>
        <taxon>Chlorophyta</taxon>
        <taxon>Mamiellophyceae</taxon>
        <taxon>Mamiellales</taxon>
        <taxon>Mamiellaceae</taxon>
        <taxon>Micromonas</taxon>
    </lineage>
</organism>
<keyword evidence="3" id="KW-1185">Reference proteome</keyword>